<dbReference type="PANTHER" id="PTHR12223:SF45">
    <property type="entry name" value="RE50040P"/>
    <property type="match status" value="1"/>
</dbReference>
<evidence type="ECO:0000256" key="2">
    <source>
        <dbReference type="ARBA" id="ARBA00022692"/>
    </source>
</evidence>
<reference evidence="15" key="2">
    <citation type="submission" date="2018-11" db="EMBL/GenBank/DDBJ databases">
        <title>Trombidioid mite genomics.</title>
        <authorList>
            <person name="Dong X."/>
        </authorList>
    </citation>
    <scope>NUCLEOTIDE SEQUENCE</scope>
    <source>
        <strain evidence="15">UoL-WK</strain>
    </source>
</reference>
<dbReference type="STRING" id="1965070.A0A3S3SKY2"/>
<dbReference type="PANTHER" id="PTHR12223">
    <property type="entry name" value="VESICULAR MANNOSE-BINDING LECTIN"/>
    <property type="match status" value="1"/>
</dbReference>
<keyword evidence="9" id="KW-1015">Disulfide bond</keyword>
<keyword evidence="2 12" id="KW-0812">Transmembrane</keyword>
<keyword evidence="3" id="KW-0479">Metal-binding</keyword>
<reference evidence="15 17" key="1">
    <citation type="journal article" date="2018" name="Gigascience">
        <title>Genomes of trombidid mites reveal novel predicted allergens and laterally-transferred genes associated with secondary metabolism.</title>
        <authorList>
            <person name="Dong X."/>
            <person name="Chaisiri K."/>
            <person name="Xia D."/>
            <person name="Armstrong S.D."/>
            <person name="Fang Y."/>
            <person name="Donnelly M.J."/>
            <person name="Kadowaki T."/>
            <person name="McGarry J.W."/>
            <person name="Darby A.C."/>
            <person name="Makepeace B.L."/>
        </authorList>
    </citation>
    <scope>NUCLEOTIDE SEQUENCE [LARGE SCALE GENOMIC DNA]</scope>
    <source>
        <strain evidence="15">UoL-WK</strain>
    </source>
</reference>
<dbReference type="EMBL" id="NCKU01000196">
    <property type="protein sequence ID" value="RWS16636.1"/>
    <property type="molecule type" value="Genomic_DNA"/>
</dbReference>
<keyword evidence="4 13" id="KW-0732">Signal</keyword>
<keyword evidence="6 12" id="KW-1133">Transmembrane helix</keyword>
<dbReference type="GO" id="GO:0005789">
    <property type="term" value="C:endoplasmic reticulum membrane"/>
    <property type="evidence" value="ECO:0007669"/>
    <property type="project" value="TreeGrafter"/>
</dbReference>
<comment type="caution">
    <text evidence="15">The sequence shown here is derived from an EMBL/GenBank/DDBJ whole genome shotgun (WGS) entry which is preliminary data.</text>
</comment>
<evidence type="ECO:0000259" key="14">
    <source>
        <dbReference type="PROSITE" id="PS51328"/>
    </source>
</evidence>
<dbReference type="GO" id="GO:0030134">
    <property type="term" value="C:COPII-coated ER to Golgi transport vesicle"/>
    <property type="evidence" value="ECO:0007669"/>
    <property type="project" value="TreeGrafter"/>
</dbReference>
<evidence type="ECO:0000256" key="12">
    <source>
        <dbReference type="SAM" id="Phobius"/>
    </source>
</evidence>
<evidence type="ECO:0000256" key="7">
    <source>
        <dbReference type="ARBA" id="ARBA00023034"/>
    </source>
</evidence>
<feature type="chain" id="PRO_5033399162" evidence="13">
    <location>
        <begin position="27"/>
        <end position="342"/>
    </location>
</feature>
<dbReference type="Proteomes" id="UP000285301">
    <property type="component" value="Unassembled WGS sequence"/>
</dbReference>
<name>A0A3S3SKY2_9ACAR</name>
<evidence type="ECO:0000313" key="17">
    <source>
        <dbReference type="Proteomes" id="UP000285301"/>
    </source>
</evidence>
<evidence type="ECO:0000313" key="16">
    <source>
        <dbReference type="EMBL" id="RWS16636.1"/>
    </source>
</evidence>
<dbReference type="Pfam" id="PF03388">
    <property type="entry name" value="Lectin_leg-like"/>
    <property type="match status" value="1"/>
</dbReference>
<dbReference type="InterPro" id="IPR013320">
    <property type="entry name" value="ConA-like_dom_sf"/>
</dbReference>
<evidence type="ECO:0000256" key="5">
    <source>
        <dbReference type="ARBA" id="ARBA00022734"/>
    </source>
</evidence>
<dbReference type="FunFam" id="2.60.120.200:FF:000017">
    <property type="entry name" value="Vesicular integral-membrane protein VIP36"/>
    <property type="match status" value="1"/>
</dbReference>
<dbReference type="PROSITE" id="PS51328">
    <property type="entry name" value="L_LECTIN_LIKE"/>
    <property type="match status" value="1"/>
</dbReference>
<feature type="signal peptide" evidence="13">
    <location>
        <begin position="1"/>
        <end position="26"/>
    </location>
</feature>
<feature type="transmembrane region" description="Helical" evidence="12">
    <location>
        <begin position="308"/>
        <end position="330"/>
    </location>
</feature>
<keyword evidence="5" id="KW-0430">Lectin</keyword>
<organism evidence="15 17">
    <name type="scientific">Dinothrombium tinctorium</name>
    <dbReference type="NCBI Taxonomy" id="1965070"/>
    <lineage>
        <taxon>Eukaryota</taxon>
        <taxon>Metazoa</taxon>
        <taxon>Ecdysozoa</taxon>
        <taxon>Arthropoda</taxon>
        <taxon>Chelicerata</taxon>
        <taxon>Arachnida</taxon>
        <taxon>Acari</taxon>
        <taxon>Acariformes</taxon>
        <taxon>Trombidiformes</taxon>
        <taxon>Prostigmata</taxon>
        <taxon>Anystina</taxon>
        <taxon>Parasitengona</taxon>
        <taxon>Trombidioidea</taxon>
        <taxon>Trombidiidae</taxon>
        <taxon>Dinothrombium</taxon>
    </lineage>
</organism>
<dbReference type="EMBL" id="NCKU01000200">
    <property type="protein sequence ID" value="RWS16619.1"/>
    <property type="molecule type" value="Genomic_DNA"/>
</dbReference>
<keyword evidence="8 12" id="KW-0472">Membrane</keyword>
<feature type="domain" description="L-type lectin-like" evidence="14">
    <location>
        <begin position="46"/>
        <end position="269"/>
    </location>
</feature>
<evidence type="ECO:0000256" key="13">
    <source>
        <dbReference type="SAM" id="SignalP"/>
    </source>
</evidence>
<evidence type="ECO:0000256" key="8">
    <source>
        <dbReference type="ARBA" id="ARBA00023136"/>
    </source>
</evidence>
<gene>
    <name evidence="16" type="ORF">B4U79_03168</name>
    <name evidence="15" type="ORF">B4U79_03331</name>
</gene>
<accession>A0A3S3SKY2</accession>
<dbReference type="GO" id="GO:0000139">
    <property type="term" value="C:Golgi membrane"/>
    <property type="evidence" value="ECO:0007669"/>
    <property type="project" value="UniProtKB-SubCell"/>
</dbReference>
<evidence type="ECO:0000256" key="1">
    <source>
        <dbReference type="ARBA" id="ARBA00004194"/>
    </source>
</evidence>
<dbReference type="SUPFAM" id="SSF49899">
    <property type="entry name" value="Concanavalin A-like lectins/glucanases"/>
    <property type="match status" value="1"/>
</dbReference>
<evidence type="ECO:0000256" key="9">
    <source>
        <dbReference type="ARBA" id="ARBA00023157"/>
    </source>
</evidence>
<protein>
    <submittedName>
        <fullName evidence="15">Lectin-like protein</fullName>
    </submittedName>
</protein>
<evidence type="ECO:0000256" key="10">
    <source>
        <dbReference type="ARBA" id="ARBA00023180"/>
    </source>
</evidence>
<keyword evidence="17" id="KW-1185">Reference proteome</keyword>
<dbReference type="Gene3D" id="2.60.120.200">
    <property type="match status" value="1"/>
</dbReference>
<evidence type="ECO:0000256" key="6">
    <source>
        <dbReference type="ARBA" id="ARBA00022989"/>
    </source>
</evidence>
<dbReference type="GO" id="GO:0005793">
    <property type="term" value="C:endoplasmic reticulum-Golgi intermediate compartment"/>
    <property type="evidence" value="ECO:0007669"/>
    <property type="project" value="TreeGrafter"/>
</dbReference>
<keyword evidence="10" id="KW-0325">Glycoprotein</keyword>
<comment type="subcellular location">
    <subcellularLocation>
        <location evidence="11">Endomembrane system</location>
        <topology evidence="11">Single-pass type I membrane protein</topology>
    </subcellularLocation>
    <subcellularLocation>
        <location evidence="1">Golgi apparatus membrane</location>
        <topology evidence="1">Single-pass membrane protein</topology>
    </subcellularLocation>
</comment>
<sequence length="342" mass="38454">MNAGKWSVARCLLLPILFCCALFARSTLENESEEETNNYLTHDAPGIEKREHTLKKPYQGSGMTIPFWDFAGSTMVTQSFIRLTPDTQSKRGLLFNKVPLRSRYWEVRIHLKIDGHGKDLYGDGMAFWYVKDPLVHGNVFGHSDYFTGLGVFLDTYANQNGAHNHGHPYISAMVNNGSLHYDHDRDGTHTEVAGCESKFRGVDYDTHISIRYFNDVLTIYTDVWGSERFDECFSVKGVVLPTGYFIGVSAATGDLSDNHDVISIKTYELEGDTGPKEDRSRVGPSASIFAPPRDHVDDAPPPMSNVKFFFLVVFAIIGVVVLIAVGMVVFQKQQETSRKRFY</sequence>
<evidence type="ECO:0000256" key="11">
    <source>
        <dbReference type="ARBA" id="ARBA00046288"/>
    </source>
</evidence>
<dbReference type="GO" id="GO:0005537">
    <property type="term" value="F:D-mannose binding"/>
    <property type="evidence" value="ECO:0007669"/>
    <property type="project" value="TreeGrafter"/>
</dbReference>
<keyword evidence="7" id="KW-0333">Golgi apparatus</keyword>
<proteinExistence type="predicted"/>
<dbReference type="GO" id="GO:0006888">
    <property type="term" value="P:endoplasmic reticulum to Golgi vesicle-mediated transport"/>
    <property type="evidence" value="ECO:0007669"/>
    <property type="project" value="TreeGrafter"/>
</dbReference>
<dbReference type="GO" id="GO:0046872">
    <property type="term" value="F:metal ion binding"/>
    <property type="evidence" value="ECO:0007669"/>
    <property type="project" value="UniProtKB-KW"/>
</dbReference>
<dbReference type="AlphaFoldDB" id="A0A3S3SKY2"/>
<evidence type="ECO:0000256" key="4">
    <source>
        <dbReference type="ARBA" id="ARBA00022729"/>
    </source>
</evidence>
<dbReference type="InterPro" id="IPR051136">
    <property type="entry name" value="Intracellular_Lectin-GPT"/>
</dbReference>
<dbReference type="OrthoDB" id="270293at2759"/>
<dbReference type="InterPro" id="IPR005052">
    <property type="entry name" value="Lectin_leg"/>
</dbReference>
<evidence type="ECO:0000313" key="15">
    <source>
        <dbReference type="EMBL" id="RWS16619.1"/>
    </source>
</evidence>
<evidence type="ECO:0000256" key="3">
    <source>
        <dbReference type="ARBA" id="ARBA00022723"/>
    </source>
</evidence>